<dbReference type="OrthoDB" id="7159357at2"/>
<evidence type="ECO:0008006" key="4">
    <source>
        <dbReference type="Google" id="ProtNLM"/>
    </source>
</evidence>
<keyword evidence="3" id="KW-1185">Reference proteome</keyword>
<gene>
    <name evidence="2" type="ORF">SAMN06297251_105171</name>
</gene>
<dbReference type="STRING" id="937218.SAMN06297251_105171"/>
<evidence type="ECO:0000313" key="3">
    <source>
        <dbReference type="Proteomes" id="UP000192656"/>
    </source>
</evidence>
<keyword evidence="1" id="KW-1133">Transmembrane helix</keyword>
<evidence type="ECO:0000256" key="1">
    <source>
        <dbReference type="SAM" id="Phobius"/>
    </source>
</evidence>
<feature type="transmembrane region" description="Helical" evidence="1">
    <location>
        <begin position="98"/>
        <end position="119"/>
    </location>
</feature>
<accession>A0A1W2AZP6</accession>
<sequence>MSETVSEDLAMGVHTRRSKVARQPLVIDGSARRLDAPVRPALERRTLAREEMDARTNFGRRTATEEAEIFFGAAAKRSPRKTAPTPEPVPPRIAPFKLAMVAGAVFAGLFLLPSVFAFAGRPNAAVLDTVTTGSLAAAPLAIENVEATFVERSGAPVLTLSGRIVNKADHDMLVPPLEIVLQDDGGGRVLRGVEVTTSRLKPGETVGFASSVLVPPEAGDRLALRFRSLEPSQ</sequence>
<proteinExistence type="predicted"/>
<evidence type="ECO:0000313" key="2">
    <source>
        <dbReference type="EMBL" id="SMC65658.1"/>
    </source>
</evidence>
<keyword evidence="1" id="KW-0472">Membrane</keyword>
<reference evidence="2 3" key="1">
    <citation type="submission" date="2017-04" db="EMBL/GenBank/DDBJ databases">
        <authorList>
            <person name="Afonso C.L."/>
            <person name="Miller P.J."/>
            <person name="Scott M.A."/>
            <person name="Spackman E."/>
            <person name="Goraichik I."/>
            <person name="Dimitrov K.M."/>
            <person name="Suarez D.L."/>
            <person name="Swayne D.E."/>
        </authorList>
    </citation>
    <scope>NUCLEOTIDE SEQUENCE [LARGE SCALE GENOMIC DNA]</scope>
    <source>
        <strain evidence="2 3">CGMCC 1.10972</strain>
    </source>
</reference>
<dbReference type="RefSeq" id="WP_084409594.1">
    <property type="nucleotide sequence ID" value="NZ_FWXR01000005.1"/>
</dbReference>
<dbReference type="Proteomes" id="UP000192656">
    <property type="component" value="Unassembled WGS sequence"/>
</dbReference>
<keyword evidence="1" id="KW-0812">Transmembrane</keyword>
<dbReference type="EMBL" id="FWXR01000005">
    <property type="protein sequence ID" value="SMC65658.1"/>
    <property type="molecule type" value="Genomic_DNA"/>
</dbReference>
<organism evidence="2 3">
    <name type="scientific">Fulvimarina manganoxydans</name>
    <dbReference type="NCBI Taxonomy" id="937218"/>
    <lineage>
        <taxon>Bacteria</taxon>
        <taxon>Pseudomonadati</taxon>
        <taxon>Pseudomonadota</taxon>
        <taxon>Alphaproteobacteria</taxon>
        <taxon>Hyphomicrobiales</taxon>
        <taxon>Aurantimonadaceae</taxon>
        <taxon>Fulvimarina</taxon>
    </lineage>
</organism>
<protein>
    <recommendedName>
        <fullName evidence="4">DUF3426 domain-containing protein</fullName>
    </recommendedName>
</protein>
<dbReference type="AlphaFoldDB" id="A0A1W2AZP6"/>
<name>A0A1W2AZP6_9HYPH</name>